<gene>
    <name evidence="4" type="ORF">ACD_49C00009G0018</name>
</gene>
<feature type="binding site" evidence="3">
    <location>
        <position position="95"/>
    </location>
    <ligand>
        <name>a divalent metal cation</name>
        <dbReference type="ChEBI" id="CHEBI:60240"/>
        <label>1</label>
    </ligand>
</feature>
<dbReference type="Pfam" id="PF01026">
    <property type="entry name" value="TatD_DNase"/>
    <property type="match status" value="1"/>
</dbReference>
<sequence>MIFDTHSHLHFKDFADIENEVKIMQEYGVKYATLVGSDCDTSADAIALAKKYPQFFATVWIHPTDVWENLDIKTEIEKLDKLVEKERENIVAIWEIWFDYFHLNEDKIEEEKEKQKELFFRQVEIAKKYNLPVIIHTRNARDDTLKYIKESEIKKFVIHCFTENYEFAQDIMDYSPEAYFWFSGIVTFKKASDIQDAASKIPLSKILVETDAPYLTPEPFRWQKINTSGYTKFVLEKIKELRPESREEIENQIFENSLSFYWIPALSSWA</sequence>
<evidence type="ECO:0000256" key="2">
    <source>
        <dbReference type="ARBA" id="ARBA00022801"/>
    </source>
</evidence>
<proteinExistence type="predicted"/>
<feature type="binding site" evidence="3">
    <location>
        <position position="136"/>
    </location>
    <ligand>
        <name>a divalent metal cation</name>
        <dbReference type="ChEBI" id="CHEBI:60240"/>
        <label>2</label>
    </ligand>
</feature>
<protein>
    <recommendedName>
        <fullName evidence="5">Hydrolase, TatD family</fullName>
    </recommendedName>
</protein>
<feature type="binding site" evidence="3">
    <location>
        <position position="8"/>
    </location>
    <ligand>
        <name>a divalent metal cation</name>
        <dbReference type="ChEBI" id="CHEBI:60240"/>
        <label>1</label>
    </ligand>
</feature>
<dbReference type="GO" id="GO:0016788">
    <property type="term" value="F:hydrolase activity, acting on ester bonds"/>
    <property type="evidence" value="ECO:0007669"/>
    <property type="project" value="InterPro"/>
</dbReference>
<dbReference type="AlphaFoldDB" id="K2BDD5"/>
<dbReference type="CDD" id="cd01310">
    <property type="entry name" value="TatD_DNAse"/>
    <property type="match status" value="1"/>
</dbReference>
<dbReference type="PIRSF" id="PIRSF005902">
    <property type="entry name" value="DNase_TatD"/>
    <property type="match status" value="1"/>
</dbReference>
<feature type="binding site" evidence="3">
    <location>
        <position position="211"/>
    </location>
    <ligand>
        <name>a divalent metal cation</name>
        <dbReference type="ChEBI" id="CHEBI:60240"/>
        <label>1</label>
    </ligand>
</feature>
<dbReference type="GO" id="GO:0046872">
    <property type="term" value="F:metal ion binding"/>
    <property type="evidence" value="ECO:0007669"/>
    <property type="project" value="UniProtKB-KW"/>
</dbReference>
<dbReference type="GO" id="GO:0004536">
    <property type="term" value="F:DNA nuclease activity"/>
    <property type="evidence" value="ECO:0007669"/>
    <property type="project" value="InterPro"/>
</dbReference>
<dbReference type="PANTHER" id="PTHR46124">
    <property type="entry name" value="D-AMINOACYL-TRNA DEACYLASE"/>
    <property type="match status" value="1"/>
</dbReference>
<keyword evidence="1 3" id="KW-0479">Metal-binding</keyword>
<dbReference type="InterPro" id="IPR001130">
    <property type="entry name" value="TatD-like"/>
</dbReference>
<keyword evidence="2" id="KW-0378">Hydrolase</keyword>
<dbReference type="FunFam" id="3.20.20.140:FF:000005">
    <property type="entry name" value="TatD family hydrolase"/>
    <property type="match status" value="1"/>
</dbReference>
<feature type="binding site" evidence="3">
    <location>
        <position position="159"/>
    </location>
    <ligand>
        <name>a divalent metal cation</name>
        <dbReference type="ChEBI" id="CHEBI:60240"/>
        <label>2</label>
    </ligand>
</feature>
<evidence type="ECO:0008006" key="5">
    <source>
        <dbReference type="Google" id="ProtNLM"/>
    </source>
</evidence>
<reference evidence="4" key="1">
    <citation type="journal article" date="2012" name="Science">
        <title>Fermentation, hydrogen, and sulfur metabolism in multiple uncultivated bacterial phyla.</title>
        <authorList>
            <person name="Wrighton K.C."/>
            <person name="Thomas B.C."/>
            <person name="Sharon I."/>
            <person name="Miller C.S."/>
            <person name="Castelle C.J."/>
            <person name="VerBerkmoes N.C."/>
            <person name="Wilkins M.J."/>
            <person name="Hettich R.L."/>
            <person name="Lipton M.S."/>
            <person name="Williams K.H."/>
            <person name="Long P.E."/>
            <person name="Banfield J.F."/>
        </authorList>
    </citation>
    <scope>NUCLEOTIDE SEQUENCE [LARGE SCALE GENOMIC DNA]</scope>
</reference>
<dbReference type="SUPFAM" id="SSF51556">
    <property type="entry name" value="Metallo-dependent hydrolases"/>
    <property type="match status" value="1"/>
</dbReference>
<organism evidence="4">
    <name type="scientific">uncultured bacterium</name>
    <name type="common">gcode 4</name>
    <dbReference type="NCBI Taxonomy" id="1234023"/>
    <lineage>
        <taxon>Bacteria</taxon>
        <taxon>environmental samples</taxon>
    </lineage>
</organism>
<dbReference type="EMBL" id="AMFJ01021595">
    <property type="protein sequence ID" value="EKD66793.1"/>
    <property type="molecule type" value="Genomic_DNA"/>
</dbReference>
<dbReference type="Gene3D" id="3.20.20.140">
    <property type="entry name" value="Metal-dependent hydrolases"/>
    <property type="match status" value="1"/>
</dbReference>
<evidence type="ECO:0000256" key="3">
    <source>
        <dbReference type="PIRSR" id="PIRSR005902-1"/>
    </source>
</evidence>
<accession>K2BDD5</accession>
<dbReference type="InterPro" id="IPR032466">
    <property type="entry name" value="Metal_Hydrolase"/>
</dbReference>
<evidence type="ECO:0000256" key="1">
    <source>
        <dbReference type="ARBA" id="ARBA00022723"/>
    </source>
</evidence>
<dbReference type="InterPro" id="IPR018228">
    <property type="entry name" value="DNase_TatD-rel_CS"/>
</dbReference>
<dbReference type="PANTHER" id="PTHR46124:SF2">
    <property type="entry name" value="D-AMINOACYL-TRNA DEACYLASE"/>
    <property type="match status" value="1"/>
</dbReference>
<dbReference type="PROSITE" id="PS01090">
    <property type="entry name" value="TATD_2"/>
    <property type="match status" value="1"/>
</dbReference>
<dbReference type="GO" id="GO:0005829">
    <property type="term" value="C:cytosol"/>
    <property type="evidence" value="ECO:0007669"/>
    <property type="project" value="TreeGrafter"/>
</dbReference>
<dbReference type="PROSITE" id="PS01091">
    <property type="entry name" value="TATD_3"/>
    <property type="match status" value="1"/>
</dbReference>
<evidence type="ECO:0000313" key="4">
    <source>
        <dbReference type="EMBL" id="EKD66793.1"/>
    </source>
</evidence>
<feature type="binding site" evidence="3">
    <location>
        <position position="6"/>
    </location>
    <ligand>
        <name>a divalent metal cation</name>
        <dbReference type="ChEBI" id="CHEBI:60240"/>
        <label>1</label>
    </ligand>
</feature>
<comment type="caution">
    <text evidence="4">The sequence shown here is derived from an EMBL/GenBank/DDBJ whole genome shotgun (WGS) entry which is preliminary data.</text>
</comment>
<dbReference type="NCBIfam" id="TIGR00010">
    <property type="entry name" value="YchF/TatD family DNA exonuclease"/>
    <property type="match status" value="1"/>
</dbReference>
<name>K2BDD5_9BACT</name>
<dbReference type="InterPro" id="IPR015991">
    <property type="entry name" value="TatD/YcfH-like"/>
</dbReference>